<keyword evidence="3" id="KW-1185">Reference proteome</keyword>
<sequence length="166" mass="19177">MKIEYRIDIRKFSEKDFQKYFQLVSNEKIMSMITGRALQREEAEERYRRLLNGNKIHEAFGSFMILEKKSGCFLGYGKMVLDTENKAEAETGYMLFPEYWGRGYATEITKLLVEKAEKTGILDRVTAIIDPENTASRNVLLKNGFVSEKICDIDGLPGEILCKRLK</sequence>
<dbReference type="InterPro" id="IPR016181">
    <property type="entry name" value="Acyl_CoA_acyltransferase"/>
</dbReference>
<dbReference type="PANTHER" id="PTHR43792">
    <property type="entry name" value="GNAT FAMILY, PUTATIVE (AFU_ORTHOLOGUE AFUA_3G00765)-RELATED-RELATED"/>
    <property type="match status" value="1"/>
</dbReference>
<dbReference type="InterPro" id="IPR051531">
    <property type="entry name" value="N-acetyltransferase"/>
</dbReference>
<dbReference type="GO" id="GO:0016747">
    <property type="term" value="F:acyltransferase activity, transferring groups other than amino-acyl groups"/>
    <property type="evidence" value="ECO:0007669"/>
    <property type="project" value="InterPro"/>
</dbReference>
<dbReference type="STRING" id="526218.Sterm_1803"/>
<dbReference type="Pfam" id="PF13302">
    <property type="entry name" value="Acetyltransf_3"/>
    <property type="match status" value="1"/>
</dbReference>
<evidence type="ECO:0000313" key="2">
    <source>
        <dbReference type="EMBL" id="ACZ08661.1"/>
    </source>
</evidence>
<dbReference type="eggNOG" id="COG1670">
    <property type="taxonomic scope" value="Bacteria"/>
</dbReference>
<dbReference type="Proteomes" id="UP000000845">
    <property type="component" value="Chromosome"/>
</dbReference>
<protein>
    <submittedName>
        <fullName evidence="2">GCN5-related N-acetyltransferase</fullName>
    </submittedName>
</protein>
<proteinExistence type="predicted"/>
<dbReference type="EMBL" id="CP001739">
    <property type="protein sequence ID" value="ACZ08661.1"/>
    <property type="molecule type" value="Genomic_DNA"/>
</dbReference>
<evidence type="ECO:0000313" key="3">
    <source>
        <dbReference type="Proteomes" id="UP000000845"/>
    </source>
</evidence>
<reference evidence="2 3" key="2">
    <citation type="journal article" date="2010" name="Stand. Genomic Sci.">
        <title>Complete genome sequence of Sebaldella termitidis type strain (NCTC 11300).</title>
        <authorList>
            <person name="Harmon-Smith M."/>
            <person name="Celia L."/>
            <person name="Chertkov O."/>
            <person name="Lapidus A."/>
            <person name="Copeland A."/>
            <person name="Glavina Del Rio T."/>
            <person name="Nolan M."/>
            <person name="Lucas S."/>
            <person name="Tice H."/>
            <person name="Cheng J.F."/>
            <person name="Han C."/>
            <person name="Detter J.C."/>
            <person name="Bruce D."/>
            <person name="Goodwin L."/>
            <person name="Pitluck S."/>
            <person name="Pati A."/>
            <person name="Liolios K."/>
            <person name="Ivanova N."/>
            <person name="Mavromatis K."/>
            <person name="Mikhailova N."/>
            <person name="Chen A."/>
            <person name="Palaniappan K."/>
            <person name="Land M."/>
            <person name="Hauser L."/>
            <person name="Chang Y.J."/>
            <person name="Jeffries C.D."/>
            <person name="Brettin T."/>
            <person name="Goker M."/>
            <person name="Beck B."/>
            <person name="Bristow J."/>
            <person name="Eisen J.A."/>
            <person name="Markowitz V."/>
            <person name="Hugenholtz P."/>
            <person name="Kyrpides N.C."/>
            <person name="Klenk H.P."/>
            <person name="Chen F."/>
        </authorList>
    </citation>
    <scope>NUCLEOTIDE SEQUENCE [LARGE SCALE GENOMIC DNA]</scope>
    <source>
        <strain evidence="3">ATCC 33386 / NCTC 11300</strain>
    </source>
</reference>
<dbReference type="RefSeq" id="WP_012861255.1">
    <property type="nucleotide sequence ID" value="NC_013517.1"/>
</dbReference>
<reference evidence="3" key="1">
    <citation type="submission" date="2009-09" db="EMBL/GenBank/DDBJ databases">
        <title>The complete chromosome of Sebaldella termitidis ATCC 33386.</title>
        <authorList>
            <consortium name="US DOE Joint Genome Institute (JGI-PGF)"/>
            <person name="Lucas S."/>
            <person name="Copeland A."/>
            <person name="Lapidus A."/>
            <person name="Glavina del Rio T."/>
            <person name="Dalin E."/>
            <person name="Tice H."/>
            <person name="Bruce D."/>
            <person name="Goodwin L."/>
            <person name="Pitluck S."/>
            <person name="Kyrpides N."/>
            <person name="Mavromatis K."/>
            <person name="Ivanova N."/>
            <person name="Mikhailova N."/>
            <person name="Sims D."/>
            <person name="Meincke L."/>
            <person name="Brettin T."/>
            <person name="Detter J.C."/>
            <person name="Han C."/>
            <person name="Larimer F."/>
            <person name="Land M."/>
            <person name="Hauser L."/>
            <person name="Markowitz V."/>
            <person name="Cheng J.F."/>
            <person name="Hugenholtz P."/>
            <person name="Woyke T."/>
            <person name="Wu D."/>
            <person name="Eisen J.A."/>
        </authorList>
    </citation>
    <scope>NUCLEOTIDE SEQUENCE [LARGE SCALE GENOMIC DNA]</scope>
    <source>
        <strain evidence="3">ATCC 33386 / NCTC 11300</strain>
    </source>
</reference>
<dbReference type="AlphaFoldDB" id="D1AIX3"/>
<name>D1AIX3_SEBTE</name>
<dbReference type="KEGG" id="str:Sterm_1803"/>
<dbReference type="PROSITE" id="PS51186">
    <property type="entry name" value="GNAT"/>
    <property type="match status" value="1"/>
</dbReference>
<dbReference type="InterPro" id="IPR000182">
    <property type="entry name" value="GNAT_dom"/>
</dbReference>
<feature type="domain" description="N-acetyltransferase" evidence="1">
    <location>
        <begin position="7"/>
        <end position="166"/>
    </location>
</feature>
<dbReference type="HOGENOM" id="CLU_013985_3_1_0"/>
<dbReference type="SUPFAM" id="SSF55729">
    <property type="entry name" value="Acyl-CoA N-acyltransferases (Nat)"/>
    <property type="match status" value="1"/>
</dbReference>
<accession>D1AIX3</accession>
<dbReference type="PANTHER" id="PTHR43792:SF1">
    <property type="entry name" value="N-ACETYLTRANSFERASE DOMAIN-CONTAINING PROTEIN"/>
    <property type="match status" value="1"/>
</dbReference>
<gene>
    <name evidence="2" type="ordered locus">Sterm_1803</name>
</gene>
<organism evidence="2 3">
    <name type="scientific">Sebaldella termitidis (strain ATCC 33386 / NCTC 11300)</name>
    <dbReference type="NCBI Taxonomy" id="526218"/>
    <lineage>
        <taxon>Bacteria</taxon>
        <taxon>Fusobacteriati</taxon>
        <taxon>Fusobacteriota</taxon>
        <taxon>Fusobacteriia</taxon>
        <taxon>Fusobacteriales</taxon>
        <taxon>Leptotrichiaceae</taxon>
        <taxon>Sebaldella</taxon>
    </lineage>
</organism>
<evidence type="ECO:0000259" key="1">
    <source>
        <dbReference type="PROSITE" id="PS51186"/>
    </source>
</evidence>
<dbReference type="Gene3D" id="3.40.630.30">
    <property type="match status" value="1"/>
</dbReference>